<dbReference type="Pfam" id="PF00069">
    <property type="entry name" value="Pkinase"/>
    <property type="match status" value="1"/>
</dbReference>
<comment type="caution">
    <text evidence="5">The sequence shown here is derived from an EMBL/GenBank/DDBJ whole genome shotgun (WGS) entry which is preliminary data.</text>
</comment>
<evidence type="ECO:0000313" key="5">
    <source>
        <dbReference type="EMBL" id="OLL22684.1"/>
    </source>
</evidence>
<keyword evidence="3" id="KW-0067">ATP-binding</keyword>
<dbReference type="STRING" id="1198029.A0A1U7LJ60"/>
<evidence type="ECO:0000256" key="3">
    <source>
        <dbReference type="ARBA" id="ARBA00022840"/>
    </source>
</evidence>
<dbReference type="InterPro" id="IPR011009">
    <property type="entry name" value="Kinase-like_dom_sf"/>
</dbReference>
<dbReference type="Gene3D" id="1.10.510.10">
    <property type="entry name" value="Transferase(Phosphotransferase) domain 1"/>
    <property type="match status" value="1"/>
</dbReference>
<keyword evidence="6" id="KW-1185">Reference proteome</keyword>
<dbReference type="PROSITE" id="PS50011">
    <property type="entry name" value="PROTEIN_KINASE_DOM"/>
    <property type="match status" value="1"/>
</dbReference>
<comment type="similarity">
    <text evidence="1">Belongs to the protein kinase superfamily. STE Ser/Thr protein kinase family. STE20 subfamily.</text>
</comment>
<sequence length="273" mass="31998">SPFGETISVNDPLKEKRILDHLTANNTRPRPFRFLSYDPTTLNIGSFLFEKQLGLGADGEVDQYRDPLDNTTYAIKRIDLDIDNQYNPPKRHLFLPTELQAWIPLAHPNILPLLAWGFIENTKQWALVISFAKYGSLTQYAQMQIPMALKTNIWKSRYSEIFHALAYLHSKGWLHNDLRNVNILVMHDFSLVISDFGQAKPVRDHHHKCLDSKKLTIAYFNLIRDNDTDYNIFESLLLKWENKLPLDIVNDSYWVASKPSFAQMLEYFYRWHQ</sequence>
<dbReference type="OrthoDB" id="4062651at2759"/>
<reference evidence="5 6" key="1">
    <citation type="submission" date="2016-04" db="EMBL/GenBank/DDBJ databases">
        <title>Evolutionary innovation and constraint leading to complex multicellularity in the Ascomycota.</title>
        <authorList>
            <person name="Cisse O."/>
            <person name="Nguyen A."/>
            <person name="Hewitt D.A."/>
            <person name="Jedd G."/>
            <person name="Stajich J.E."/>
        </authorList>
    </citation>
    <scope>NUCLEOTIDE SEQUENCE [LARGE SCALE GENOMIC DNA]</scope>
    <source>
        <strain evidence="5 6">DAH-3</strain>
    </source>
</reference>
<evidence type="ECO:0000259" key="4">
    <source>
        <dbReference type="PROSITE" id="PS50011"/>
    </source>
</evidence>
<gene>
    <name evidence="5" type="ORF">NEOLI_005417</name>
</gene>
<evidence type="ECO:0000256" key="1">
    <source>
        <dbReference type="ARBA" id="ARBA00008874"/>
    </source>
</evidence>
<dbReference type="PANTHER" id="PTHR45832:SF22">
    <property type="entry name" value="SERINE_THREONINE-PROTEIN KINASE SAMKA-RELATED"/>
    <property type="match status" value="1"/>
</dbReference>
<proteinExistence type="inferred from homology"/>
<dbReference type="InterPro" id="IPR000719">
    <property type="entry name" value="Prot_kinase_dom"/>
</dbReference>
<keyword evidence="5" id="KW-0418">Kinase</keyword>
<feature type="domain" description="Protein kinase" evidence="4">
    <location>
        <begin position="47"/>
        <end position="273"/>
    </location>
</feature>
<accession>A0A1U7LJ60</accession>
<evidence type="ECO:0000313" key="6">
    <source>
        <dbReference type="Proteomes" id="UP000186594"/>
    </source>
</evidence>
<dbReference type="SUPFAM" id="SSF56112">
    <property type="entry name" value="Protein kinase-like (PK-like)"/>
    <property type="match status" value="1"/>
</dbReference>
<dbReference type="InterPro" id="IPR051931">
    <property type="entry name" value="PAK3-like"/>
</dbReference>
<keyword evidence="2" id="KW-0547">Nucleotide-binding</keyword>
<dbReference type="GO" id="GO:0005524">
    <property type="term" value="F:ATP binding"/>
    <property type="evidence" value="ECO:0007669"/>
    <property type="project" value="UniProtKB-KW"/>
</dbReference>
<keyword evidence="5" id="KW-0808">Transferase</keyword>
<dbReference type="Proteomes" id="UP000186594">
    <property type="component" value="Unassembled WGS sequence"/>
</dbReference>
<dbReference type="PANTHER" id="PTHR45832">
    <property type="entry name" value="SERINE/THREONINE-PROTEIN KINASE SAMKA-RELATED-RELATED"/>
    <property type="match status" value="1"/>
</dbReference>
<dbReference type="GO" id="GO:0004672">
    <property type="term" value="F:protein kinase activity"/>
    <property type="evidence" value="ECO:0007669"/>
    <property type="project" value="InterPro"/>
</dbReference>
<dbReference type="EMBL" id="LXFE01002955">
    <property type="protein sequence ID" value="OLL22684.1"/>
    <property type="molecule type" value="Genomic_DNA"/>
</dbReference>
<organism evidence="5 6">
    <name type="scientific">Neolecta irregularis (strain DAH-3)</name>
    <dbReference type="NCBI Taxonomy" id="1198029"/>
    <lineage>
        <taxon>Eukaryota</taxon>
        <taxon>Fungi</taxon>
        <taxon>Dikarya</taxon>
        <taxon>Ascomycota</taxon>
        <taxon>Taphrinomycotina</taxon>
        <taxon>Neolectales</taxon>
        <taxon>Neolectaceae</taxon>
        <taxon>Neolecta</taxon>
    </lineage>
</organism>
<dbReference type="AlphaFoldDB" id="A0A1U7LJ60"/>
<protein>
    <submittedName>
        <fullName evidence="5">Serine/threonine-protein kinase BLUS1</fullName>
    </submittedName>
</protein>
<name>A0A1U7LJ60_NEOID</name>
<evidence type="ECO:0000256" key="2">
    <source>
        <dbReference type="ARBA" id="ARBA00022741"/>
    </source>
</evidence>
<feature type="non-terminal residue" evidence="5">
    <location>
        <position position="1"/>
    </location>
</feature>